<evidence type="ECO:0000313" key="2">
    <source>
        <dbReference type="Proteomes" id="UP000062998"/>
    </source>
</evidence>
<dbReference type="EMBL" id="LPIX01000092">
    <property type="protein sequence ID" value="KWD96382.1"/>
    <property type="molecule type" value="Genomic_DNA"/>
</dbReference>
<dbReference type="AlphaFoldDB" id="A0A107F5Z2"/>
<protein>
    <submittedName>
        <fullName evidence="1">Uncharacterized protein</fullName>
    </submittedName>
</protein>
<proteinExistence type="predicted"/>
<organism evidence="1 2">
    <name type="scientific">Burkholderia ubonensis</name>
    <dbReference type="NCBI Taxonomy" id="101571"/>
    <lineage>
        <taxon>Bacteria</taxon>
        <taxon>Pseudomonadati</taxon>
        <taxon>Pseudomonadota</taxon>
        <taxon>Betaproteobacteria</taxon>
        <taxon>Burkholderiales</taxon>
        <taxon>Burkholderiaceae</taxon>
        <taxon>Burkholderia</taxon>
        <taxon>Burkholderia cepacia complex</taxon>
    </lineage>
</organism>
<gene>
    <name evidence="1" type="ORF">WL73_23310</name>
</gene>
<accession>A0A107F5Z2</accession>
<name>A0A107F5Z2_9BURK</name>
<comment type="caution">
    <text evidence="1">The sequence shown here is derived from an EMBL/GenBank/DDBJ whole genome shotgun (WGS) entry which is preliminary data.</text>
</comment>
<sequence>MQADSIGNALYGVGGDVNGMTSDAVRAYGGDPNRADWNLQLDAFLQVHPHESGQTLESLLPLTYTSSINEQPFVDFGGQFDALPKAKH</sequence>
<reference evidence="1 2" key="1">
    <citation type="submission" date="2015-11" db="EMBL/GenBank/DDBJ databases">
        <title>Expanding the genomic diversity of Burkholderia species for the development of highly accurate diagnostics.</title>
        <authorList>
            <person name="Sahl J."/>
            <person name="Keim P."/>
            <person name="Wagner D."/>
        </authorList>
    </citation>
    <scope>NUCLEOTIDE SEQUENCE [LARGE SCALE GENOMIC DNA]</scope>
    <source>
        <strain evidence="1 2">MSMB2167WGS</strain>
    </source>
</reference>
<evidence type="ECO:0000313" key="1">
    <source>
        <dbReference type="EMBL" id="KWD96382.1"/>
    </source>
</evidence>
<dbReference type="Proteomes" id="UP000062998">
    <property type="component" value="Unassembled WGS sequence"/>
</dbReference>